<comment type="caution">
    <text evidence="2">The sequence shown here is derived from an EMBL/GenBank/DDBJ whole genome shotgun (WGS) entry which is preliminary data.</text>
</comment>
<evidence type="ECO:0000313" key="3">
    <source>
        <dbReference type="EMBL" id="TXK03882.1"/>
    </source>
</evidence>
<keyword evidence="1" id="KW-0472">Membrane</keyword>
<evidence type="ECO:0000313" key="2">
    <source>
        <dbReference type="EMBL" id="RIV72109.1"/>
    </source>
</evidence>
<reference evidence="3 5" key="2">
    <citation type="submission" date="2019-07" db="EMBL/GenBank/DDBJ databases">
        <title>Draft genome of two Muricauda strains isolated from deep sea.</title>
        <authorList>
            <person name="Sun C."/>
        </authorList>
    </citation>
    <scope>NUCLEOTIDE SEQUENCE [LARGE SCALE GENOMIC DNA]</scope>
    <source>
        <strain evidence="3 5">NH166</strain>
    </source>
</reference>
<reference evidence="2 4" key="1">
    <citation type="submission" date="2018-08" db="EMBL/GenBank/DDBJ databases">
        <title>Proposal of Muricauda 72 sp.nov. and Muricauda NH166 sp.nov., isolated from seawater.</title>
        <authorList>
            <person name="Cheng H."/>
            <person name="Wu Y.-H."/>
            <person name="Guo L.-L."/>
            <person name="Xu X.-W."/>
        </authorList>
    </citation>
    <scope>NUCLEOTIDE SEQUENCE [LARGE SCALE GENOMIC DNA]</scope>
    <source>
        <strain evidence="2 4">NH166</strain>
    </source>
</reference>
<dbReference type="AlphaFoldDB" id="A0A418NA44"/>
<dbReference type="EMBL" id="VNWL01000014">
    <property type="protein sequence ID" value="TXK03882.1"/>
    <property type="molecule type" value="Genomic_DNA"/>
</dbReference>
<keyword evidence="5" id="KW-1185">Reference proteome</keyword>
<dbReference type="Proteomes" id="UP000284189">
    <property type="component" value="Unassembled WGS sequence"/>
</dbReference>
<evidence type="ECO:0000313" key="5">
    <source>
        <dbReference type="Proteomes" id="UP000321528"/>
    </source>
</evidence>
<feature type="transmembrane region" description="Helical" evidence="1">
    <location>
        <begin position="37"/>
        <end position="58"/>
    </location>
</feature>
<dbReference type="OrthoDB" id="1446705at2"/>
<keyword evidence="1" id="KW-1133">Transmembrane helix</keyword>
<evidence type="ECO:0000256" key="1">
    <source>
        <dbReference type="SAM" id="Phobius"/>
    </source>
</evidence>
<sequence>MKNSNARIMFLFGILAFGIVTLIVNRVQFPEGDFALWVFRVLIALAASAISISIPGMLQIRYQNNQNGMHMLTNASGDPEPANLAEKEPAITASGAIAVFVLVYLFNPIG</sequence>
<proteinExistence type="predicted"/>
<dbReference type="RefSeq" id="WP_119639490.1">
    <property type="nucleotide sequence ID" value="NZ_QXFJ01000015.1"/>
</dbReference>
<feature type="transmembrane region" description="Helical" evidence="1">
    <location>
        <begin position="6"/>
        <end position="25"/>
    </location>
</feature>
<keyword evidence="1" id="KW-0812">Transmembrane</keyword>
<name>A0A418NA44_9FLAO</name>
<organism evidence="2 4">
    <name type="scientific">Flagellimonas aequoris</name>
    <dbReference type="NCBI Taxonomy" id="2306997"/>
    <lineage>
        <taxon>Bacteria</taxon>
        <taxon>Pseudomonadati</taxon>
        <taxon>Bacteroidota</taxon>
        <taxon>Flavobacteriia</taxon>
        <taxon>Flavobacteriales</taxon>
        <taxon>Flavobacteriaceae</taxon>
        <taxon>Flagellimonas</taxon>
    </lineage>
</organism>
<dbReference type="EMBL" id="QXFJ01000015">
    <property type="protein sequence ID" value="RIV72109.1"/>
    <property type="molecule type" value="Genomic_DNA"/>
</dbReference>
<gene>
    <name evidence="2" type="ORF">D2U88_06550</name>
    <name evidence="3" type="ORF">FQ019_06510</name>
</gene>
<accession>A0A418NA44</accession>
<protein>
    <submittedName>
        <fullName evidence="2">Uncharacterized protein</fullName>
    </submittedName>
</protein>
<dbReference type="Proteomes" id="UP000321528">
    <property type="component" value="Unassembled WGS sequence"/>
</dbReference>
<evidence type="ECO:0000313" key="4">
    <source>
        <dbReference type="Proteomes" id="UP000284189"/>
    </source>
</evidence>